<dbReference type="EMBL" id="CP015136">
    <property type="protein sequence ID" value="AMY08738.1"/>
    <property type="molecule type" value="Genomic_DNA"/>
</dbReference>
<dbReference type="KEGG" id="abac:LuPra_01942"/>
<evidence type="ECO:0000313" key="3">
    <source>
        <dbReference type="Proteomes" id="UP000076079"/>
    </source>
</evidence>
<feature type="signal peptide" evidence="1">
    <location>
        <begin position="1"/>
        <end position="23"/>
    </location>
</feature>
<reference evidence="3" key="2">
    <citation type="submission" date="2016-04" db="EMBL/GenBank/DDBJ databases">
        <title>First Complete Genome Sequence of a Subdivision 6 Acidobacterium.</title>
        <authorList>
            <person name="Huang S."/>
            <person name="Vieira S."/>
            <person name="Bunk B."/>
            <person name="Riedel T."/>
            <person name="Sproeer C."/>
            <person name="Overmann J."/>
        </authorList>
    </citation>
    <scope>NUCLEOTIDE SEQUENCE [LARGE SCALE GENOMIC DNA]</scope>
    <source>
        <strain evidence="3">DSM 100886 HEG_-6_39</strain>
    </source>
</reference>
<dbReference type="AlphaFoldDB" id="A0A143PKW7"/>
<dbReference type="PANTHER" id="PTHR40050:SF1">
    <property type="entry name" value="INNER SPORE COAT PROTEIN H"/>
    <property type="match status" value="1"/>
</dbReference>
<gene>
    <name evidence="2" type="primary">cotH_1</name>
    <name evidence="2" type="ORF">LuPra_01942</name>
</gene>
<keyword evidence="1" id="KW-0732">Signal</keyword>
<feature type="chain" id="PRO_5007511557" evidence="1">
    <location>
        <begin position="24"/>
        <end position="397"/>
    </location>
</feature>
<dbReference type="InterPro" id="IPR014867">
    <property type="entry name" value="Spore_coat_CotH_CotH2/3/7"/>
</dbReference>
<protein>
    <submittedName>
        <fullName evidence="2">Inner spore coat protein H</fullName>
    </submittedName>
</protein>
<reference evidence="2 3" key="1">
    <citation type="journal article" date="2016" name="Genome Announc.">
        <title>First Complete Genome Sequence of a Subdivision 6 Acidobacterium Strain.</title>
        <authorList>
            <person name="Huang S."/>
            <person name="Vieira S."/>
            <person name="Bunk B."/>
            <person name="Riedel T."/>
            <person name="Sproer C."/>
            <person name="Overmann J."/>
        </authorList>
    </citation>
    <scope>NUCLEOTIDE SEQUENCE [LARGE SCALE GENOMIC DNA]</scope>
    <source>
        <strain evidence="3">DSM 100886 HEG_-6_39</strain>
    </source>
</reference>
<sequence length="397" mass="43998" precursor="true">MRRIAILAIALFLLTGLAAPGRAQDVDIFEQDGVRDVQLSINGRDLAQLRATASENTYYPADFEYRGIKVRNVGIRSRGLGSRNATKLGLRVDFNRYTTGKLFAGHKALVLDNLWQDGSLVRERIAMALYERLGVPTPREVFVRVFINGDYEGLYTITEELDSQFLTRIGNDDGVLFEYKYVGVWHGEDLGSDSGAYVPLFEARTHEKQAQQTLYAPLRDLFTASSDASGEAWRARVESLVDLHQLLAYLAVETFTADNDGLLGAWGMNNFYVHRGADGTQHQIVPWDKDQSFGDVDAGIFLRVEENVLIRQALSFPDLRAYYLEKLQKCAEIAAGDGWLAAQVEASAALVDAAAAQDARKQFGEATRAETLSALHAFAVDRPSRVLAQIEAARATQ</sequence>
<dbReference type="RefSeq" id="WP_110170550.1">
    <property type="nucleotide sequence ID" value="NZ_CP015136.1"/>
</dbReference>
<evidence type="ECO:0000256" key="1">
    <source>
        <dbReference type="SAM" id="SignalP"/>
    </source>
</evidence>
<dbReference type="Pfam" id="PF08757">
    <property type="entry name" value="CotH"/>
    <property type="match status" value="1"/>
</dbReference>
<organism evidence="2 3">
    <name type="scientific">Luteitalea pratensis</name>
    <dbReference type="NCBI Taxonomy" id="1855912"/>
    <lineage>
        <taxon>Bacteria</taxon>
        <taxon>Pseudomonadati</taxon>
        <taxon>Acidobacteriota</taxon>
        <taxon>Vicinamibacteria</taxon>
        <taxon>Vicinamibacterales</taxon>
        <taxon>Vicinamibacteraceae</taxon>
        <taxon>Luteitalea</taxon>
    </lineage>
</organism>
<keyword evidence="2" id="KW-0946">Virion</keyword>
<dbReference type="Proteomes" id="UP000076079">
    <property type="component" value="Chromosome"/>
</dbReference>
<keyword evidence="3" id="KW-1185">Reference proteome</keyword>
<keyword evidence="2" id="KW-0167">Capsid protein</keyword>
<dbReference type="PATRIC" id="fig|1813736.3.peg.2039"/>
<evidence type="ECO:0000313" key="2">
    <source>
        <dbReference type="EMBL" id="AMY08738.1"/>
    </source>
</evidence>
<dbReference type="PANTHER" id="PTHR40050">
    <property type="entry name" value="INNER SPORE COAT PROTEIN H"/>
    <property type="match status" value="1"/>
</dbReference>
<accession>A0A143PKW7</accession>
<dbReference type="STRING" id="1855912.LuPra_01942"/>
<proteinExistence type="predicted"/>
<name>A0A143PKW7_LUTPR</name>
<dbReference type="OrthoDB" id="8901262at2"/>